<dbReference type="InterPro" id="IPR039420">
    <property type="entry name" value="WalR-like"/>
</dbReference>
<keyword evidence="2" id="KW-0805">Transcription regulation</keyword>
<dbReference type="InterPro" id="IPR011006">
    <property type="entry name" value="CheY-like_superfamily"/>
</dbReference>
<feature type="domain" description="Response regulatory" evidence="6">
    <location>
        <begin position="5"/>
        <end position="125"/>
    </location>
</feature>
<dbReference type="PANTHER" id="PTHR43214:SF43">
    <property type="entry name" value="TWO-COMPONENT RESPONSE REGULATOR"/>
    <property type="match status" value="1"/>
</dbReference>
<proteinExistence type="predicted"/>
<dbReference type="EMBL" id="RZNX01000003">
    <property type="protein sequence ID" value="RUT31824.1"/>
    <property type="molecule type" value="Genomic_DNA"/>
</dbReference>
<evidence type="ECO:0000259" key="6">
    <source>
        <dbReference type="PROSITE" id="PS50110"/>
    </source>
</evidence>
<organism evidence="7 8">
    <name type="scientific">Paenibacillus zeisoli</name>
    <dbReference type="NCBI Taxonomy" id="2496267"/>
    <lineage>
        <taxon>Bacteria</taxon>
        <taxon>Bacillati</taxon>
        <taxon>Bacillota</taxon>
        <taxon>Bacilli</taxon>
        <taxon>Bacillales</taxon>
        <taxon>Paenibacillaceae</taxon>
        <taxon>Paenibacillus</taxon>
    </lineage>
</organism>
<dbReference type="PANTHER" id="PTHR43214">
    <property type="entry name" value="TWO-COMPONENT RESPONSE REGULATOR"/>
    <property type="match status" value="1"/>
</dbReference>
<evidence type="ECO:0000313" key="8">
    <source>
        <dbReference type="Proteomes" id="UP000272464"/>
    </source>
</evidence>
<keyword evidence="8" id="KW-1185">Reference proteome</keyword>
<dbReference type="SUPFAM" id="SSF46894">
    <property type="entry name" value="C-terminal effector domain of the bipartite response regulators"/>
    <property type="match status" value="1"/>
</dbReference>
<dbReference type="SUPFAM" id="SSF52172">
    <property type="entry name" value="CheY-like"/>
    <property type="match status" value="1"/>
</dbReference>
<dbReference type="Proteomes" id="UP000272464">
    <property type="component" value="Unassembled WGS sequence"/>
</dbReference>
<dbReference type="GO" id="GO:0006355">
    <property type="term" value="P:regulation of DNA-templated transcription"/>
    <property type="evidence" value="ECO:0007669"/>
    <property type="project" value="InterPro"/>
</dbReference>
<dbReference type="PROSITE" id="PS50110">
    <property type="entry name" value="RESPONSE_REGULATORY"/>
    <property type="match status" value="1"/>
</dbReference>
<reference evidence="7 8" key="1">
    <citation type="submission" date="2018-12" db="EMBL/GenBank/DDBJ databases">
        <authorList>
            <person name="Sun L."/>
            <person name="Chen Z."/>
        </authorList>
    </citation>
    <scope>NUCLEOTIDE SEQUENCE [LARGE SCALE GENOMIC DNA]</scope>
    <source>
        <strain evidence="7 8">3-5-3</strain>
    </source>
</reference>
<dbReference type="RefSeq" id="WP_127199204.1">
    <property type="nucleotide sequence ID" value="NZ_RZNX01000003.1"/>
</dbReference>
<dbReference type="Pfam" id="PF00196">
    <property type="entry name" value="GerE"/>
    <property type="match status" value="1"/>
</dbReference>
<dbReference type="SMART" id="SM00421">
    <property type="entry name" value="HTH_LUXR"/>
    <property type="match status" value="1"/>
</dbReference>
<dbReference type="InterPro" id="IPR001789">
    <property type="entry name" value="Sig_transdc_resp-reg_receiver"/>
</dbReference>
<dbReference type="InterPro" id="IPR016032">
    <property type="entry name" value="Sig_transdc_resp-reg_C-effctor"/>
</dbReference>
<keyword evidence="4" id="KW-0804">Transcription</keyword>
<evidence type="ECO:0000256" key="3">
    <source>
        <dbReference type="ARBA" id="ARBA00023125"/>
    </source>
</evidence>
<evidence type="ECO:0000256" key="1">
    <source>
        <dbReference type="ARBA" id="ARBA00022553"/>
    </source>
</evidence>
<accession>A0A433XD12</accession>
<feature type="modified residue" description="4-aspartylphosphate" evidence="5">
    <location>
        <position position="56"/>
    </location>
</feature>
<dbReference type="GO" id="GO:0003677">
    <property type="term" value="F:DNA binding"/>
    <property type="evidence" value="ECO:0007669"/>
    <property type="project" value="UniProtKB-KW"/>
</dbReference>
<dbReference type="CDD" id="cd17535">
    <property type="entry name" value="REC_NarL-like"/>
    <property type="match status" value="1"/>
</dbReference>
<evidence type="ECO:0000313" key="7">
    <source>
        <dbReference type="EMBL" id="RUT31824.1"/>
    </source>
</evidence>
<comment type="caution">
    <text evidence="7">The sequence shown here is derived from an EMBL/GenBank/DDBJ whole genome shotgun (WGS) entry which is preliminary data.</text>
</comment>
<dbReference type="PRINTS" id="PR00038">
    <property type="entry name" value="HTHLUXR"/>
</dbReference>
<sequence length="201" mass="22835">MSVIRIMLVDDDPFWRENISADLADEPDIEVKAIAATKKEAIDMASKYELDIILMDINLSENNLDGLEAVEQILRLPGREQVKIIMLTSITDAEVVMKSFRLGALNYINKSSLQDMLHAIREAHLGRAAIHSDAARIMRSEVQLMELTSSEREVFDLRKNGLSKRQISEQLHKSTNTIKSQLRSIKNKLTHFRMDGDDPDC</sequence>
<dbReference type="AlphaFoldDB" id="A0A433XD12"/>
<gene>
    <name evidence="7" type="ORF">EJP77_10595</name>
</gene>
<dbReference type="InterPro" id="IPR058245">
    <property type="entry name" value="NreC/VraR/RcsB-like_REC"/>
</dbReference>
<dbReference type="Gene3D" id="3.40.50.2300">
    <property type="match status" value="1"/>
</dbReference>
<evidence type="ECO:0000256" key="5">
    <source>
        <dbReference type="PROSITE-ProRule" id="PRU00169"/>
    </source>
</evidence>
<dbReference type="Pfam" id="PF00072">
    <property type="entry name" value="Response_reg"/>
    <property type="match status" value="1"/>
</dbReference>
<dbReference type="InterPro" id="IPR000792">
    <property type="entry name" value="Tscrpt_reg_LuxR_C"/>
</dbReference>
<keyword evidence="1 5" id="KW-0597">Phosphoprotein</keyword>
<dbReference type="SMART" id="SM00448">
    <property type="entry name" value="REC"/>
    <property type="match status" value="1"/>
</dbReference>
<name>A0A433XD12_9BACL</name>
<evidence type="ECO:0000256" key="4">
    <source>
        <dbReference type="ARBA" id="ARBA00023163"/>
    </source>
</evidence>
<keyword evidence="3" id="KW-0238">DNA-binding</keyword>
<dbReference type="OrthoDB" id="192836at2"/>
<protein>
    <submittedName>
        <fullName evidence="7">Response regulator transcription factor</fullName>
    </submittedName>
</protein>
<evidence type="ECO:0000256" key="2">
    <source>
        <dbReference type="ARBA" id="ARBA00023015"/>
    </source>
</evidence>
<dbReference type="GO" id="GO:0000160">
    <property type="term" value="P:phosphorelay signal transduction system"/>
    <property type="evidence" value="ECO:0007669"/>
    <property type="project" value="InterPro"/>
</dbReference>